<evidence type="ECO:0000313" key="2">
    <source>
        <dbReference type="EMBL" id="KAJ7640583.1"/>
    </source>
</evidence>
<evidence type="ECO:0000256" key="1">
    <source>
        <dbReference type="SAM" id="SignalP"/>
    </source>
</evidence>
<reference evidence="2" key="1">
    <citation type="submission" date="2023-03" db="EMBL/GenBank/DDBJ databases">
        <title>Massive genome expansion in bonnet fungi (Mycena s.s.) driven by repeated elements and novel gene families across ecological guilds.</title>
        <authorList>
            <consortium name="Lawrence Berkeley National Laboratory"/>
            <person name="Harder C.B."/>
            <person name="Miyauchi S."/>
            <person name="Viragh M."/>
            <person name="Kuo A."/>
            <person name="Thoen E."/>
            <person name="Andreopoulos B."/>
            <person name="Lu D."/>
            <person name="Skrede I."/>
            <person name="Drula E."/>
            <person name="Henrissat B."/>
            <person name="Morin E."/>
            <person name="Kohler A."/>
            <person name="Barry K."/>
            <person name="LaButti K."/>
            <person name="Morin E."/>
            <person name="Salamov A."/>
            <person name="Lipzen A."/>
            <person name="Mereny Z."/>
            <person name="Hegedus B."/>
            <person name="Baldrian P."/>
            <person name="Stursova M."/>
            <person name="Weitz H."/>
            <person name="Taylor A."/>
            <person name="Grigoriev I.V."/>
            <person name="Nagy L.G."/>
            <person name="Martin F."/>
            <person name="Kauserud H."/>
        </authorList>
    </citation>
    <scope>NUCLEOTIDE SEQUENCE</scope>
    <source>
        <strain evidence="2">CBHHK067</strain>
    </source>
</reference>
<evidence type="ECO:0000313" key="3">
    <source>
        <dbReference type="Proteomes" id="UP001221757"/>
    </source>
</evidence>
<proteinExistence type="predicted"/>
<dbReference type="EMBL" id="JARKIE010000426">
    <property type="protein sequence ID" value="KAJ7640583.1"/>
    <property type="molecule type" value="Genomic_DNA"/>
</dbReference>
<name>A0AAD7C6E7_MYCRO</name>
<keyword evidence="1" id="KW-0732">Signal</keyword>
<sequence>MIRSPVTALLLLIAQVCAQTLYIVSHDNPSFTEIMSGSTTLSVAGVGADGWTTYAAGGSVSLDVFEGPSTTTTLISTPEFLDKILEADGEYFGLVLI</sequence>
<accession>A0AAD7C6E7</accession>
<feature type="chain" id="PRO_5041922777" evidence="1">
    <location>
        <begin position="19"/>
        <end position="97"/>
    </location>
</feature>
<dbReference type="AlphaFoldDB" id="A0AAD7C6E7"/>
<protein>
    <submittedName>
        <fullName evidence="2">Uncharacterized protein</fullName>
    </submittedName>
</protein>
<organism evidence="2 3">
    <name type="scientific">Mycena rosella</name>
    <name type="common">Pink bonnet</name>
    <name type="synonym">Agaricus rosellus</name>
    <dbReference type="NCBI Taxonomy" id="1033263"/>
    <lineage>
        <taxon>Eukaryota</taxon>
        <taxon>Fungi</taxon>
        <taxon>Dikarya</taxon>
        <taxon>Basidiomycota</taxon>
        <taxon>Agaricomycotina</taxon>
        <taxon>Agaricomycetes</taxon>
        <taxon>Agaricomycetidae</taxon>
        <taxon>Agaricales</taxon>
        <taxon>Marasmiineae</taxon>
        <taxon>Mycenaceae</taxon>
        <taxon>Mycena</taxon>
    </lineage>
</organism>
<feature type="signal peptide" evidence="1">
    <location>
        <begin position="1"/>
        <end position="18"/>
    </location>
</feature>
<comment type="caution">
    <text evidence="2">The sequence shown here is derived from an EMBL/GenBank/DDBJ whole genome shotgun (WGS) entry which is preliminary data.</text>
</comment>
<keyword evidence="3" id="KW-1185">Reference proteome</keyword>
<gene>
    <name evidence="2" type="ORF">B0H17DRAFT_1187154</name>
</gene>
<dbReference type="Proteomes" id="UP001221757">
    <property type="component" value="Unassembled WGS sequence"/>
</dbReference>